<dbReference type="NCBIfam" id="TIGR00756">
    <property type="entry name" value="PPR"/>
    <property type="match status" value="4"/>
</dbReference>
<organism evidence="5 6">
    <name type="scientific">Papaver nudicaule</name>
    <name type="common">Iceland poppy</name>
    <dbReference type="NCBI Taxonomy" id="74823"/>
    <lineage>
        <taxon>Eukaryota</taxon>
        <taxon>Viridiplantae</taxon>
        <taxon>Streptophyta</taxon>
        <taxon>Embryophyta</taxon>
        <taxon>Tracheophyta</taxon>
        <taxon>Spermatophyta</taxon>
        <taxon>Magnoliopsida</taxon>
        <taxon>Ranunculales</taxon>
        <taxon>Papaveraceae</taxon>
        <taxon>Papaveroideae</taxon>
        <taxon>Papaver</taxon>
    </lineage>
</organism>
<dbReference type="Pfam" id="PF00314">
    <property type="entry name" value="Thaumatin"/>
    <property type="match status" value="1"/>
</dbReference>
<comment type="similarity">
    <text evidence="1">Belongs to the thaumatin family.</text>
</comment>
<proteinExistence type="inferred from homology"/>
<dbReference type="PROSITE" id="PS51367">
    <property type="entry name" value="THAUMATIN_2"/>
    <property type="match status" value="1"/>
</dbReference>
<name>A0AA41RXK9_PAPNU</name>
<dbReference type="InterPro" id="IPR037176">
    <property type="entry name" value="Osmotin/thaumatin-like_sf"/>
</dbReference>
<feature type="repeat" description="PPR" evidence="4">
    <location>
        <begin position="66"/>
        <end position="100"/>
    </location>
</feature>
<dbReference type="CDD" id="cd09218">
    <property type="entry name" value="TLP-PA"/>
    <property type="match status" value="1"/>
</dbReference>
<dbReference type="InterPro" id="IPR002885">
    <property type="entry name" value="PPR_rpt"/>
</dbReference>
<dbReference type="PRINTS" id="PR00347">
    <property type="entry name" value="THAUMATIN"/>
</dbReference>
<dbReference type="FunFam" id="2.60.110.10:FF:000002">
    <property type="entry name" value="Thaumatin-like protein 1a"/>
    <property type="match status" value="1"/>
</dbReference>
<feature type="repeat" description="PPR" evidence="4">
    <location>
        <begin position="220"/>
        <end position="254"/>
    </location>
</feature>
<dbReference type="SMART" id="SM00205">
    <property type="entry name" value="THN"/>
    <property type="match status" value="1"/>
</dbReference>
<dbReference type="Pfam" id="PF01535">
    <property type="entry name" value="PPR"/>
    <property type="match status" value="2"/>
</dbReference>
<evidence type="ECO:0000256" key="3">
    <source>
        <dbReference type="ARBA" id="ARBA00023157"/>
    </source>
</evidence>
<dbReference type="Gene3D" id="1.25.40.10">
    <property type="entry name" value="Tetratricopeptide repeat domain"/>
    <property type="match status" value="2"/>
</dbReference>
<feature type="repeat" description="PPR" evidence="4">
    <location>
        <begin position="31"/>
        <end position="65"/>
    </location>
</feature>
<dbReference type="PROSITE" id="PS51375">
    <property type="entry name" value="PPR"/>
    <property type="match status" value="5"/>
</dbReference>
<dbReference type="Pfam" id="PF13041">
    <property type="entry name" value="PPR_2"/>
    <property type="match status" value="2"/>
</dbReference>
<evidence type="ECO:0000313" key="5">
    <source>
        <dbReference type="EMBL" id="MCL7023978.1"/>
    </source>
</evidence>
<feature type="repeat" description="PPR" evidence="4">
    <location>
        <begin position="149"/>
        <end position="183"/>
    </location>
</feature>
<evidence type="ECO:0000256" key="4">
    <source>
        <dbReference type="PROSITE-ProRule" id="PRU00708"/>
    </source>
</evidence>
<dbReference type="Proteomes" id="UP001177140">
    <property type="component" value="Unassembled WGS sequence"/>
</dbReference>
<dbReference type="PANTHER" id="PTHR31048">
    <property type="entry name" value="OS03G0233200 PROTEIN"/>
    <property type="match status" value="1"/>
</dbReference>
<sequence>MGIVLAKGNRLNVLWDFLKEMERKTSGSLVTTTTITCLIKVLGEEGLVNEALVAFYRMKQLHCRPDVYAYNTIIGALCRVGKFRKARILLEQMELPGFRCPPDTFTYTIFISFYCKYSLQTGCKKAIRRRLWEANHMFRHMIFKGFTPDVVTYNCLIDGCCKTYRIERALELFDDMIKKCCVPNRITYNSFIRYYSAVNEIDKAVEMMHKMKMMNHGKPTTSSYTPIIHALCEAGRVLEARDFLIELVDGGSFPREYTAKLVRDALKSTGESVFQDELWRRIEEGIKISRLNSNTSDMFLDTGHAEGDAVTFHVRNKCPFPLWPATASNAGHPVIADGGFFLPSGQTKHIQAPPTWNGRIWARTGCDFTSTSNTKPCCQTGDCGGKIACNGNIGLPPATLVQVSLQPDKSKPSFYDVSLVDGYNVPISASAKSKSANCYIGGCLKDLNKICPLELQVLNGDGEVVACKSACLAFNLDIFCCRNAYGNPNKCKPNMYSSMFKEVCPSYYSYAFDSPPPLVSCTADEYIITFCPNKWGSEHTSV</sequence>
<reference evidence="5" key="1">
    <citation type="submission" date="2022-03" db="EMBL/GenBank/DDBJ databases">
        <title>A functionally conserved STORR gene fusion in Papaver species that diverged 16.8 million years ago.</title>
        <authorList>
            <person name="Catania T."/>
        </authorList>
    </citation>
    <scope>NUCLEOTIDE SEQUENCE</scope>
    <source>
        <strain evidence="5">S-191538</strain>
    </source>
</reference>
<protein>
    <recommendedName>
        <fullName evidence="7">Thaumatin-like protein</fullName>
    </recommendedName>
</protein>
<evidence type="ECO:0000313" key="6">
    <source>
        <dbReference type="Proteomes" id="UP001177140"/>
    </source>
</evidence>
<accession>A0AA41RXK9</accession>
<evidence type="ECO:0000256" key="1">
    <source>
        <dbReference type="ARBA" id="ARBA00010607"/>
    </source>
</evidence>
<keyword evidence="2" id="KW-0677">Repeat</keyword>
<evidence type="ECO:0008006" key="7">
    <source>
        <dbReference type="Google" id="ProtNLM"/>
    </source>
</evidence>
<dbReference type="Gene3D" id="2.60.110.10">
    <property type="entry name" value="Thaumatin"/>
    <property type="match status" value="1"/>
</dbReference>
<dbReference type="AlphaFoldDB" id="A0AA41RXK9"/>
<evidence type="ECO:0000256" key="2">
    <source>
        <dbReference type="ARBA" id="ARBA00022737"/>
    </source>
</evidence>
<keyword evidence="3" id="KW-1015">Disulfide bond</keyword>
<comment type="caution">
    <text evidence="5">The sequence shown here is derived from an EMBL/GenBank/DDBJ whole genome shotgun (WGS) entry which is preliminary data.</text>
</comment>
<gene>
    <name evidence="5" type="ORF">MKW94_013247</name>
</gene>
<dbReference type="InterPro" id="IPR011990">
    <property type="entry name" value="TPR-like_helical_dom_sf"/>
</dbReference>
<feature type="repeat" description="PPR" evidence="4">
    <location>
        <begin position="184"/>
        <end position="218"/>
    </location>
</feature>
<dbReference type="EMBL" id="JAJJMA010028936">
    <property type="protein sequence ID" value="MCL7023978.1"/>
    <property type="molecule type" value="Genomic_DNA"/>
</dbReference>
<dbReference type="SUPFAM" id="SSF49870">
    <property type="entry name" value="Osmotin, thaumatin-like protein"/>
    <property type="match status" value="1"/>
</dbReference>
<dbReference type="InterPro" id="IPR001938">
    <property type="entry name" value="Thaumatin"/>
</dbReference>
<keyword evidence="6" id="KW-1185">Reference proteome</keyword>